<feature type="domain" description="HAMP" evidence="9">
    <location>
        <begin position="217"/>
        <end position="270"/>
    </location>
</feature>
<evidence type="ECO:0000259" key="8">
    <source>
        <dbReference type="PROSITE" id="PS50111"/>
    </source>
</evidence>
<dbReference type="CDD" id="cd11386">
    <property type="entry name" value="MCP_signal"/>
    <property type="match status" value="1"/>
</dbReference>
<evidence type="ECO:0000256" key="3">
    <source>
        <dbReference type="ARBA" id="ARBA00029447"/>
    </source>
</evidence>
<keyword evidence="2" id="KW-0145">Chemotaxis</keyword>
<dbReference type="PANTHER" id="PTHR43531:SF11">
    <property type="entry name" value="METHYL-ACCEPTING CHEMOTAXIS PROTEIN 3"/>
    <property type="match status" value="1"/>
</dbReference>
<proteinExistence type="inferred from homology"/>
<gene>
    <name evidence="11" type="ORF">BJF91_18750</name>
    <name evidence="10" type="ORF">GGQ71_000370</name>
</gene>
<comment type="caution">
    <text evidence="11">The sequence shown here is derived from an EMBL/GenBank/DDBJ whole genome shotgun (WGS) entry which is preliminary data.</text>
</comment>
<keyword evidence="4" id="KW-0807">Transducer</keyword>
<feature type="region of interest" description="Disordered" evidence="6">
    <location>
        <begin position="272"/>
        <end position="294"/>
    </location>
</feature>
<dbReference type="InterPro" id="IPR051310">
    <property type="entry name" value="MCP_chemotaxis"/>
</dbReference>
<name>A0A1Q9A5J2_9HYPH</name>
<keyword evidence="12" id="KW-1185">Reference proteome</keyword>
<accession>A0A1Q9A5J2</accession>
<evidence type="ECO:0000313" key="11">
    <source>
        <dbReference type="EMBL" id="OLP49830.1"/>
    </source>
</evidence>
<evidence type="ECO:0000313" key="10">
    <source>
        <dbReference type="EMBL" id="MBB4006134.1"/>
    </source>
</evidence>
<comment type="subcellular location">
    <subcellularLocation>
        <location evidence="1">Membrane</location>
    </subcellularLocation>
</comment>
<evidence type="ECO:0000256" key="4">
    <source>
        <dbReference type="PROSITE-ProRule" id="PRU00284"/>
    </source>
</evidence>
<comment type="similarity">
    <text evidence="3">Belongs to the methyl-accepting chemotaxis (MCP) protein family.</text>
</comment>
<dbReference type="Pfam" id="PF00015">
    <property type="entry name" value="MCPsignal"/>
    <property type="match status" value="1"/>
</dbReference>
<dbReference type="RefSeq" id="WP_075615617.1">
    <property type="nucleotide sequence ID" value="NZ_JACIED010000001.1"/>
</dbReference>
<evidence type="ECO:0000256" key="5">
    <source>
        <dbReference type="SAM" id="Coils"/>
    </source>
</evidence>
<feature type="region of interest" description="Disordered" evidence="6">
    <location>
        <begin position="608"/>
        <end position="669"/>
    </location>
</feature>
<keyword evidence="7" id="KW-0472">Membrane</keyword>
<dbReference type="STRING" id="887144.BJF91_18750"/>
<dbReference type="PROSITE" id="PS50111">
    <property type="entry name" value="CHEMOTAXIS_TRANSDUC_2"/>
    <property type="match status" value="1"/>
</dbReference>
<dbReference type="SUPFAM" id="SSF58104">
    <property type="entry name" value="Methyl-accepting chemotaxis protein (MCP) signaling domain"/>
    <property type="match status" value="1"/>
</dbReference>
<evidence type="ECO:0000256" key="7">
    <source>
        <dbReference type="SAM" id="Phobius"/>
    </source>
</evidence>
<feature type="transmembrane region" description="Helical" evidence="7">
    <location>
        <begin position="16"/>
        <end position="36"/>
    </location>
</feature>
<keyword evidence="7" id="KW-0812">Transmembrane</keyword>
<keyword evidence="5" id="KW-0175">Coiled coil</keyword>
<protein>
    <submittedName>
        <fullName evidence="10 11">Chemotaxis protein</fullName>
    </submittedName>
</protein>
<dbReference type="InterPro" id="IPR004089">
    <property type="entry name" value="MCPsignal_dom"/>
</dbReference>
<dbReference type="AlphaFoldDB" id="A0A1Q9A5J2"/>
<dbReference type="SMART" id="SM00304">
    <property type="entry name" value="HAMP"/>
    <property type="match status" value="2"/>
</dbReference>
<dbReference type="Proteomes" id="UP000185598">
    <property type="component" value="Unassembled WGS sequence"/>
</dbReference>
<dbReference type="PRINTS" id="PR00260">
    <property type="entry name" value="CHEMTRNSDUCR"/>
</dbReference>
<dbReference type="Proteomes" id="UP000544107">
    <property type="component" value="Unassembled WGS sequence"/>
</dbReference>
<evidence type="ECO:0000313" key="13">
    <source>
        <dbReference type="Proteomes" id="UP000544107"/>
    </source>
</evidence>
<feature type="transmembrane region" description="Helical" evidence="7">
    <location>
        <begin position="198"/>
        <end position="215"/>
    </location>
</feature>
<dbReference type="SUPFAM" id="SSF158472">
    <property type="entry name" value="HAMP domain-like"/>
    <property type="match status" value="1"/>
</dbReference>
<evidence type="ECO:0000256" key="1">
    <source>
        <dbReference type="ARBA" id="ARBA00004370"/>
    </source>
</evidence>
<dbReference type="PANTHER" id="PTHR43531">
    <property type="entry name" value="PROTEIN ICFG"/>
    <property type="match status" value="1"/>
</dbReference>
<evidence type="ECO:0000259" key="9">
    <source>
        <dbReference type="PROSITE" id="PS50885"/>
    </source>
</evidence>
<dbReference type="GO" id="GO:0006935">
    <property type="term" value="P:chemotaxis"/>
    <property type="evidence" value="ECO:0007669"/>
    <property type="project" value="UniProtKB-KW"/>
</dbReference>
<dbReference type="GO" id="GO:0007165">
    <property type="term" value="P:signal transduction"/>
    <property type="evidence" value="ECO:0007669"/>
    <property type="project" value="UniProtKB-KW"/>
</dbReference>
<organism evidence="11 12">
    <name type="scientific">Allorhizobium taibaishanense</name>
    <dbReference type="NCBI Taxonomy" id="887144"/>
    <lineage>
        <taxon>Bacteria</taxon>
        <taxon>Pseudomonadati</taxon>
        <taxon>Pseudomonadota</taxon>
        <taxon>Alphaproteobacteria</taxon>
        <taxon>Hyphomicrobiales</taxon>
        <taxon>Rhizobiaceae</taxon>
        <taxon>Rhizobium/Agrobacterium group</taxon>
        <taxon>Allorhizobium</taxon>
    </lineage>
</organism>
<feature type="compositionally biased region" description="Low complexity" evidence="6">
    <location>
        <begin position="650"/>
        <end position="662"/>
    </location>
</feature>
<evidence type="ECO:0000313" key="12">
    <source>
        <dbReference type="Proteomes" id="UP000185598"/>
    </source>
</evidence>
<reference evidence="10 13" key="2">
    <citation type="submission" date="2020-08" db="EMBL/GenBank/DDBJ databases">
        <title>Genomic Encyclopedia of Type Strains, Phase IV (KMG-IV): sequencing the most valuable type-strain genomes for metagenomic binning, comparative biology and taxonomic classification.</title>
        <authorList>
            <person name="Goeker M."/>
        </authorList>
    </citation>
    <scope>NUCLEOTIDE SEQUENCE [LARGE SCALE GENOMIC DNA]</scope>
    <source>
        <strain evidence="10 13">DSM 100021</strain>
    </source>
</reference>
<dbReference type="OrthoDB" id="3378718at2"/>
<keyword evidence="7" id="KW-1133">Transmembrane helix</keyword>
<dbReference type="FunFam" id="1.10.287.950:FF:000001">
    <property type="entry name" value="Methyl-accepting chemotaxis sensory transducer"/>
    <property type="match status" value="1"/>
</dbReference>
<dbReference type="EMBL" id="MKIN01000022">
    <property type="protein sequence ID" value="OLP49830.1"/>
    <property type="molecule type" value="Genomic_DNA"/>
</dbReference>
<dbReference type="Gene3D" id="1.10.287.950">
    <property type="entry name" value="Methyl-accepting chemotaxis protein"/>
    <property type="match status" value="1"/>
</dbReference>
<feature type="coiled-coil region" evidence="5">
    <location>
        <begin position="367"/>
        <end position="394"/>
    </location>
</feature>
<dbReference type="Gene3D" id="6.10.340.10">
    <property type="match status" value="1"/>
</dbReference>
<reference evidence="11 12" key="1">
    <citation type="submission" date="2016-09" db="EMBL/GenBank/DDBJ databases">
        <title>Rhizobium oryziradicis sp. nov., isolated from the root of rice.</title>
        <authorList>
            <person name="Zhao J."/>
            <person name="Zhang X."/>
        </authorList>
    </citation>
    <scope>NUCLEOTIDE SEQUENCE [LARGE SCALE GENOMIC DNA]</scope>
    <source>
        <strain evidence="11 12">14971</strain>
    </source>
</reference>
<sequence>MSDVISGRGLSVGQRLMTLGGAAICAIAAMLAVGYYKSSQLDISLNRAIELKNRLETVNEMRLANGAITLAAMDTIIDRDEGKVQPDRQKIFEDNGNTLADGAATVKKVAEDVGMTSSVTSFDADVAKIRQETAVELKRLVETKAPEEDYARIDDVIDGAGGKLNDALSNLSEAAGKLVEQRVAEATAASKSSMTMQITIGLIAFFIVLGLQMVHARSVVSGIRGVRTNLKDIIEGNYDSEITGLTRGDEIGDIARSANIFRQAVIDKRTLESEAEDSRKSREAELREREATAAAERDRMKAAVDALGRGLNRLAEGDLQAVVEESFPQEIERLRADFNLVTTHLRNVMGEISVNSSSIQANANQMRAAADDLARRTEQQAASLEETSAALAEITETVRTSTQRAEDASHMVDNAKTYAEQSGTVVSDAMAAMERIESATGEIGKIINVVDEIAFQTNLLALNAGVEAARAGEAGKGFAVVAQEVRALAGRAADAARTIKDLVTKSSVEVKTGVELVTATGEALHKIGEDVLRINDHVKSIVTSAREQSVGLSEINSAVGQMDQVTQQNAAMVEQTNAASHTLASDADSLGQLVGQFKIGGNAVRAGSSQTHATVHKPAPASPVTAPKPSPARQLMGKVAGAFSKGGGASAARATAPNAAASTDQWEEF</sequence>
<dbReference type="Pfam" id="PF00672">
    <property type="entry name" value="HAMP"/>
    <property type="match status" value="2"/>
</dbReference>
<dbReference type="SMART" id="SM00283">
    <property type="entry name" value="MA"/>
    <property type="match status" value="1"/>
</dbReference>
<dbReference type="PROSITE" id="PS50885">
    <property type="entry name" value="HAMP"/>
    <property type="match status" value="2"/>
</dbReference>
<feature type="domain" description="HAMP" evidence="9">
    <location>
        <begin position="298"/>
        <end position="350"/>
    </location>
</feature>
<evidence type="ECO:0000256" key="6">
    <source>
        <dbReference type="SAM" id="MobiDB-lite"/>
    </source>
</evidence>
<dbReference type="GO" id="GO:0016020">
    <property type="term" value="C:membrane"/>
    <property type="evidence" value="ECO:0007669"/>
    <property type="project" value="UniProtKB-SubCell"/>
</dbReference>
<dbReference type="InterPro" id="IPR003660">
    <property type="entry name" value="HAMP_dom"/>
</dbReference>
<feature type="domain" description="Methyl-accepting transducer" evidence="8">
    <location>
        <begin position="355"/>
        <end position="584"/>
    </location>
</feature>
<evidence type="ECO:0000256" key="2">
    <source>
        <dbReference type="ARBA" id="ARBA00022500"/>
    </source>
</evidence>
<dbReference type="EMBL" id="JACIED010000001">
    <property type="protein sequence ID" value="MBB4006134.1"/>
    <property type="molecule type" value="Genomic_DNA"/>
</dbReference>
<dbReference type="InterPro" id="IPR004090">
    <property type="entry name" value="Chemotax_Me-accpt_rcpt"/>
</dbReference>
<dbReference type="GO" id="GO:0004888">
    <property type="term" value="F:transmembrane signaling receptor activity"/>
    <property type="evidence" value="ECO:0007669"/>
    <property type="project" value="InterPro"/>
</dbReference>